<dbReference type="AlphaFoldDB" id="A0AAN4YBC4"/>
<feature type="domain" description="URB1 C-terminal" evidence="1">
    <location>
        <begin position="8"/>
        <end position="118"/>
    </location>
</feature>
<evidence type="ECO:0000313" key="2">
    <source>
        <dbReference type="EMBL" id="GMG26023.1"/>
    </source>
</evidence>
<evidence type="ECO:0000313" key="3">
    <source>
        <dbReference type="Proteomes" id="UP001165205"/>
    </source>
</evidence>
<dbReference type="InterPro" id="IPR032436">
    <property type="entry name" value="URB1_C"/>
</dbReference>
<proteinExistence type="predicted"/>
<dbReference type="Pfam" id="PF16201">
    <property type="entry name" value="NopRA1"/>
    <property type="match status" value="1"/>
</dbReference>
<name>A0AAN4YBC4_ASPOZ</name>
<comment type="caution">
    <text evidence="2">The sequence shown here is derived from an EMBL/GenBank/DDBJ whole genome shotgun (WGS) entry which is preliminary data.</text>
</comment>
<dbReference type="Proteomes" id="UP001165205">
    <property type="component" value="Unassembled WGS sequence"/>
</dbReference>
<evidence type="ECO:0000259" key="1">
    <source>
        <dbReference type="Pfam" id="PF16201"/>
    </source>
</evidence>
<organism evidence="2 3">
    <name type="scientific">Aspergillus oryzae</name>
    <name type="common">Yellow koji mold</name>
    <dbReference type="NCBI Taxonomy" id="5062"/>
    <lineage>
        <taxon>Eukaryota</taxon>
        <taxon>Fungi</taxon>
        <taxon>Dikarya</taxon>
        <taxon>Ascomycota</taxon>
        <taxon>Pezizomycotina</taxon>
        <taxon>Eurotiomycetes</taxon>
        <taxon>Eurotiomycetidae</taxon>
        <taxon>Eurotiales</taxon>
        <taxon>Aspergillaceae</taxon>
        <taxon>Aspergillus</taxon>
        <taxon>Aspergillus subgen. Circumdati</taxon>
    </lineage>
</organism>
<gene>
    <name evidence="2" type="ORF">Aory04_000293200</name>
</gene>
<dbReference type="PANTHER" id="PTHR13500:SF0">
    <property type="entry name" value="NUCLEOLAR PRE-RIBOSOMAL-ASSOCIATED PROTEIN 1"/>
    <property type="match status" value="1"/>
</dbReference>
<accession>A0AAN4YBC4</accession>
<reference evidence="2" key="1">
    <citation type="submission" date="2023-04" db="EMBL/GenBank/DDBJ databases">
        <title>Aspergillus oryzae NBRC 4228.</title>
        <authorList>
            <person name="Ichikawa N."/>
            <person name="Sato H."/>
            <person name="Tonouchi N."/>
        </authorList>
    </citation>
    <scope>NUCLEOTIDE SEQUENCE</scope>
    <source>
        <strain evidence="2">NBRC 4228</strain>
    </source>
</reference>
<dbReference type="InterPro" id="IPR039844">
    <property type="entry name" value="URB1"/>
</dbReference>
<sequence>MESLHDSQYQESKYVEWRSVFLLTGELLETVKQIGLESPVPWIVGECASNCLAVLVNPMHKLYGKVNKFLQKAPSWEPEKIPSYWIDKILLHEPELDDGYFEETNWLLDLLIKGLRTETVSYHAVQGSTTLITRAGIVSWIQSQIPALGGKEVPTFTAMAFSLYESSEQDRVMKWSGGSVAQAVENIAV</sequence>
<dbReference type="GO" id="GO:0005730">
    <property type="term" value="C:nucleolus"/>
    <property type="evidence" value="ECO:0007669"/>
    <property type="project" value="TreeGrafter"/>
</dbReference>
<dbReference type="PANTHER" id="PTHR13500">
    <property type="entry name" value="NUCLEOLAR PRERIBOSOMAL-ASSOCIATED PROTEIN 1"/>
    <property type="match status" value="1"/>
</dbReference>
<dbReference type="GO" id="GO:0000466">
    <property type="term" value="P:maturation of 5.8S rRNA from tricistronic rRNA transcript (SSU-rRNA, 5.8S rRNA, LSU-rRNA)"/>
    <property type="evidence" value="ECO:0007669"/>
    <property type="project" value="TreeGrafter"/>
</dbReference>
<dbReference type="EMBL" id="BSYA01000023">
    <property type="protein sequence ID" value="GMG26023.1"/>
    <property type="molecule type" value="Genomic_DNA"/>
</dbReference>
<protein>
    <submittedName>
        <fullName evidence="2">Unnamed protein product</fullName>
    </submittedName>
</protein>
<dbReference type="GO" id="GO:0000463">
    <property type="term" value="P:maturation of LSU-rRNA from tricistronic rRNA transcript (SSU-rRNA, 5.8S rRNA, LSU-rRNA)"/>
    <property type="evidence" value="ECO:0007669"/>
    <property type="project" value="TreeGrafter"/>
</dbReference>